<feature type="compositionally biased region" description="Low complexity" evidence="1">
    <location>
        <begin position="16"/>
        <end position="28"/>
    </location>
</feature>
<protein>
    <submittedName>
        <fullName evidence="2">Uncharacterized protein</fullName>
    </submittedName>
</protein>
<dbReference type="AlphaFoldDB" id="A0A830H4C3"/>
<sequence length="347" mass="36322">MSALRRPRIGTRAHVSSASASSSSSSSSTGVCHRCRVSLSPPFASALHSRITRAGGRRCDVVAYRPATLELGTNSVHGTTRMPLVIFAAPLLATAMAAGNDILAMSTLTPPPSPTDPSASRYCVTLSKLAERGYVVVALDVWPAVIAPPPLWRVPALYEATRALVACARAGALQDASSGEPLPFHRECDIFVAGHSLGGAAAVCCGRTTAGVSAVVALHPTRCDPFCPPRPRHVPCPMLYVTGGSDWLVRAEVSRSMMTADDVEVHLVHAGHANMLGVTASVDGAHVDQAARDAIVTARAKGSSRSQASPSPELYAALVDDEEVKLLLFFKCLVFLGGFCCGRVVST</sequence>
<keyword evidence="3" id="KW-1185">Reference proteome</keyword>
<dbReference type="Proteomes" id="UP000660262">
    <property type="component" value="Unassembled WGS sequence"/>
</dbReference>
<proteinExistence type="predicted"/>
<dbReference type="InterPro" id="IPR029058">
    <property type="entry name" value="AB_hydrolase_fold"/>
</dbReference>
<dbReference type="SUPFAM" id="SSF53474">
    <property type="entry name" value="alpha/beta-Hydrolases"/>
    <property type="match status" value="1"/>
</dbReference>
<accession>A0A830H4C3</accession>
<evidence type="ECO:0000313" key="2">
    <source>
        <dbReference type="EMBL" id="GHP01372.1"/>
    </source>
</evidence>
<name>A0A830H4C3_9CHLO</name>
<feature type="region of interest" description="Disordered" evidence="1">
    <location>
        <begin position="1"/>
        <end position="31"/>
    </location>
</feature>
<evidence type="ECO:0000256" key="1">
    <source>
        <dbReference type="SAM" id="MobiDB-lite"/>
    </source>
</evidence>
<reference evidence="2" key="1">
    <citation type="submission" date="2020-10" db="EMBL/GenBank/DDBJ databases">
        <title>Unveiling of a novel bifunctional photoreceptor, Dualchrome1, isolated from a cosmopolitan green alga.</title>
        <authorList>
            <person name="Suzuki S."/>
            <person name="Kawachi M."/>
        </authorList>
    </citation>
    <scope>NUCLEOTIDE SEQUENCE</scope>
    <source>
        <strain evidence="2">NIES 2893</strain>
    </source>
</reference>
<gene>
    <name evidence="2" type="ORF">PPROV_000012800</name>
</gene>
<dbReference type="Gene3D" id="3.40.50.1820">
    <property type="entry name" value="alpha/beta hydrolase"/>
    <property type="match status" value="1"/>
</dbReference>
<feature type="compositionally biased region" description="Basic residues" evidence="1">
    <location>
        <begin position="1"/>
        <end position="11"/>
    </location>
</feature>
<dbReference type="EMBL" id="BNJQ01000001">
    <property type="protein sequence ID" value="GHP01372.1"/>
    <property type="molecule type" value="Genomic_DNA"/>
</dbReference>
<comment type="caution">
    <text evidence="2">The sequence shown here is derived from an EMBL/GenBank/DDBJ whole genome shotgun (WGS) entry which is preliminary data.</text>
</comment>
<organism evidence="2 3">
    <name type="scientific">Pycnococcus provasolii</name>
    <dbReference type="NCBI Taxonomy" id="41880"/>
    <lineage>
        <taxon>Eukaryota</taxon>
        <taxon>Viridiplantae</taxon>
        <taxon>Chlorophyta</taxon>
        <taxon>Pseudoscourfieldiophyceae</taxon>
        <taxon>Pseudoscourfieldiales</taxon>
        <taxon>Pycnococcaceae</taxon>
        <taxon>Pycnococcus</taxon>
    </lineage>
</organism>
<evidence type="ECO:0000313" key="3">
    <source>
        <dbReference type="Proteomes" id="UP000660262"/>
    </source>
</evidence>